<dbReference type="SMART" id="SM00388">
    <property type="entry name" value="HisKA"/>
    <property type="match status" value="1"/>
</dbReference>
<protein>
    <recommendedName>
        <fullName evidence="2">histidine kinase</fullName>
        <ecNumber evidence="2">2.7.13.3</ecNumber>
    </recommendedName>
</protein>
<dbReference type="InterPro" id="IPR029016">
    <property type="entry name" value="GAF-like_dom_sf"/>
</dbReference>
<dbReference type="RefSeq" id="WP_073192573.1">
    <property type="nucleotide sequence ID" value="NZ_FQTW01000003.1"/>
</dbReference>
<feature type="domain" description="Histidine kinase" evidence="6">
    <location>
        <begin position="190"/>
        <end position="401"/>
    </location>
</feature>
<evidence type="ECO:0000256" key="2">
    <source>
        <dbReference type="ARBA" id="ARBA00012438"/>
    </source>
</evidence>
<evidence type="ECO:0000256" key="4">
    <source>
        <dbReference type="ARBA" id="ARBA00022679"/>
    </source>
</evidence>
<dbReference type="SUPFAM" id="SSF55781">
    <property type="entry name" value="GAF domain-like"/>
    <property type="match status" value="1"/>
</dbReference>
<dbReference type="Pfam" id="PF00512">
    <property type="entry name" value="HisKA"/>
    <property type="match status" value="1"/>
</dbReference>
<dbReference type="SUPFAM" id="SSF55874">
    <property type="entry name" value="ATPase domain of HSP90 chaperone/DNA topoisomerase II/histidine kinase"/>
    <property type="match status" value="1"/>
</dbReference>
<dbReference type="PRINTS" id="PR00344">
    <property type="entry name" value="BCTRLSENSOR"/>
</dbReference>
<dbReference type="OrthoDB" id="9811889at2"/>
<dbReference type="PANTHER" id="PTHR43304">
    <property type="entry name" value="PHYTOCHROME-LIKE PROTEIN CPH1"/>
    <property type="match status" value="1"/>
</dbReference>
<dbReference type="Gene3D" id="3.30.450.40">
    <property type="match status" value="1"/>
</dbReference>
<dbReference type="SUPFAM" id="SSF47384">
    <property type="entry name" value="Homodimeric domain of signal transducing histidine kinase"/>
    <property type="match status" value="1"/>
</dbReference>
<dbReference type="InterPro" id="IPR005467">
    <property type="entry name" value="His_kinase_dom"/>
</dbReference>
<dbReference type="GO" id="GO:0000155">
    <property type="term" value="F:phosphorelay sensor kinase activity"/>
    <property type="evidence" value="ECO:0007669"/>
    <property type="project" value="InterPro"/>
</dbReference>
<dbReference type="InterPro" id="IPR036097">
    <property type="entry name" value="HisK_dim/P_sf"/>
</dbReference>
<evidence type="ECO:0000256" key="1">
    <source>
        <dbReference type="ARBA" id="ARBA00000085"/>
    </source>
</evidence>
<dbReference type="AlphaFoldDB" id="A0A1M4UVW3"/>
<name>A0A1M4UVW3_9FLAO</name>
<dbReference type="PROSITE" id="PS50109">
    <property type="entry name" value="HIS_KIN"/>
    <property type="match status" value="1"/>
</dbReference>
<dbReference type="InterPro" id="IPR003661">
    <property type="entry name" value="HisK_dim/P_dom"/>
</dbReference>
<dbReference type="InterPro" id="IPR003594">
    <property type="entry name" value="HATPase_dom"/>
</dbReference>
<dbReference type="Pfam" id="PF01590">
    <property type="entry name" value="GAF"/>
    <property type="match status" value="1"/>
</dbReference>
<dbReference type="InterPro" id="IPR003018">
    <property type="entry name" value="GAF"/>
</dbReference>
<dbReference type="Pfam" id="PF02518">
    <property type="entry name" value="HATPase_c"/>
    <property type="match status" value="1"/>
</dbReference>
<dbReference type="InterPro" id="IPR036890">
    <property type="entry name" value="HATPase_C_sf"/>
</dbReference>
<dbReference type="InterPro" id="IPR052162">
    <property type="entry name" value="Sensor_kinase/Photoreceptor"/>
</dbReference>
<comment type="catalytic activity">
    <reaction evidence="1">
        <text>ATP + protein L-histidine = ADP + protein N-phospho-L-histidine.</text>
        <dbReference type="EC" id="2.7.13.3"/>
    </reaction>
</comment>
<evidence type="ECO:0000256" key="3">
    <source>
        <dbReference type="ARBA" id="ARBA00022553"/>
    </source>
</evidence>
<reference evidence="7 8" key="1">
    <citation type="submission" date="2016-11" db="EMBL/GenBank/DDBJ databases">
        <authorList>
            <person name="Jaros S."/>
            <person name="Januszkiewicz K."/>
            <person name="Wedrychowicz H."/>
        </authorList>
    </citation>
    <scope>NUCLEOTIDE SEQUENCE [LARGE SCALE GENOMIC DNA]</scope>
    <source>
        <strain evidence="7 8">DSM 25661</strain>
    </source>
</reference>
<evidence type="ECO:0000259" key="6">
    <source>
        <dbReference type="PROSITE" id="PS50109"/>
    </source>
</evidence>
<dbReference type="Gene3D" id="3.30.565.10">
    <property type="entry name" value="Histidine kinase-like ATPase, C-terminal domain"/>
    <property type="match status" value="1"/>
</dbReference>
<sequence>MTTTEPHKKLSEKERLNELYNYKILDTGPEEALDELTEIASTICGTNISLISLIDHDRQYFKSRKGLNVTETPRNISFCTHAIQKPDELFIINDAKADLRFKDNPLVTSNPHIRFYAGAPLISKNGYALGTLCVIDHQPSNLNESQKKALKQLAKQVSRILELHKQERYLRESRIQINEQSKLIKEIVFTLAHDLKSPITSTSSLLEILKEDYKNTLDEKALQYINYALQSNHKVLQLIEETLEFAKTGVDENSFTSINTEDCVKSAIQLYKSEIQKNKVHIQFENLPTVESVEMPLNIVFRNLISNAIKYRHPNRNLIINITAEHLDNYWKFNVIDNGIGIDEKNFEHIFKLFRRLHNDDNGIGMGLALCKKIVLSLGGKIWVKSTLDKGSQFSFTLPKI</sequence>
<gene>
    <name evidence="7" type="ORF">SAMN05444278_103123</name>
</gene>
<evidence type="ECO:0000313" key="7">
    <source>
        <dbReference type="EMBL" id="SHE60753.1"/>
    </source>
</evidence>
<keyword evidence="8" id="KW-1185">Reference proteome</keyword>
<dbReference type="SMART" id="SM00065">
    <property type="entry name" value="GAF"/>
    <property type="match status" value="1"/>
</dbReference>
<accession>A0A1M4UVW3</accession>
<keyword evidence="5" id="KW-0418">Kinase</keyword>
<dbReference type="PANTHER" id="PTHR43304:SF1">
    <property type="entry name" value="PAC DOMAIN-CONTAINING PROTEIN"/>
    <property type="match status" value="1"/>
</dbReference>
<dbReference type="EC" id="2.7.13.3" evidence="2"/>
<dbReference type="STRING" id="1155689.SAMN05444278_103123"/>
<dbReference type="CDD" id="cd00082">
    <property type="entry name" value="HisKA"/>
    <property type="match status" value="1"/>
</dbReference>
<dbReference type="InterPro" id="IPR004358">
    <property type="entry name" value="Sig_transdc_His_kin-like_C"/>
</dbReference>
<dbReference type="EMBL" id="FQTW01000003">
    <property type="protein sequence ID" value="SHE60753.1"/>
    <property type="molecule type" value="Genomic_DNA"/>
</dbReference>
<evidence type="ECO:0000313" key="8">
    <source>
        <dbReference type="Proteomes" id="UP000184462"/>
    </source>
</evidence>
<dbReference type="Proteomes" id="UP000184462">
    <property type="component" value="Unassembled WGS sequence"/>
</dbReference>
<proteinExistence type="predicted"/>
<dbReference type="SMART" id="SM00387">
    <property type="entry name" value="HATPase_c"/>
    <property type="match status" value="1"/>
</dbReference>
<keyword evidence="3" id="KW-0597">Phosphoprotein</keyword>
<keyword evidence="4" id="KW-0808">Transferase</keyword>
<organism evidence="7 8">
    <name type="scientific">Psychroflexus salarius</name>
    <dbReference type="NCBI Taxonomy" id="1155689"/>
    <lineage>
        <taxon>Bacteria</taxon>
        <taxon>Pseudomonadati</taxon>
        <taxon>Bacteroidota</taxon>
        <taxon>Flavobacteriia</taxon>
        <taxon>Flavobacteriales</taxon>
        <taxon>Flavobacteriaceae</taxon>
        <taxon>Psychroflexus</taxon>
    </lineage>
</organism>
<evidence type="ECO:0000256" key="5">
    <source>
        <dbReference type="ARBA" id="ARBA00022777"/>
    </source>
</evidence>
<dbReference type="Gene3D" id="1.10.287.130">
    <property type="match status" value="1"/>
</dbReference>